<protein>
    <recommendedName>
        <fullName evidence="4">CHAT domain-containing protein</fullName>
    </recommendedName>
</protein>
<sequence>MEQRKNSSVITPVSGRSMPLLFSIVVFSHPILPDIVFENTSTIEGDGTPLDLVRLCVFETPCSKEPKTFTLIKRSSGLWEMNGFIEIEIGYLSTVESTAETDAISCIVENNEEDFGFVHVDAHGVYSEHGLRQIMETCDTYTELAMSWKCVEIPSERKGGSSDVAALFTYRGVELLESFLQTGDLSYLSEGITMLQQAVEFTPHESFTCRFEYTGELSDIGDAISAGQKAVDLTPHDIDDAISAGQKAVDLTPHGHADLPARLNNLADESRRIVQKALDFTPDGHVYLPAQLSNLGVSFACRFERTGELSDITDAILAQQKAVGLTPQGHADLPAQLINLALSFSARFSSFGSREDLGESLSHYKAAAISTSGPPRVKLDAAIRWARTLIHHHPQSREVLLSFDTALSLITLIAGLEQTVRGRYTQLEGISGLALESAAAACGLDRADKALEWLEQGRCLVWSQLNALRTPLDDLRSHDEELADSIAETARQLETARSSRAQIHASMPLSEKIPLEDEVRAHLNLARKWDDLLRAARAIPGFEFFLMPSPCSLLMQHLPHSGPLIVININDRHCDALALRAGLDEPLHIPLPNFSVEKAGKYRTILDSQLRTHNLCTREVEVISSVDSELLARGIKSAPIGRRTEDPVHRSVGQATGEVPRPFMESGTFRGGKSAKQFPEIKQRDFKVTRLPRSQIQDLKGSSTAVTE</sequence>
<dbReference type="Proteomes" id="UP000521943">
    <property type="component" value="Unassembled WGS sequence"/>
</dbReference>
<name>A0A8H6HC18_9AGAR</name>
<gene>
    <name evidence="2" type="ORF">DFP72DRAFT_1098346</name>
</gene>
<evidence type="ECO:0000313" key="2">
    <source>
        <dbReference type="EMBL" id="KAF6743695.1"/>
    </source>
</evidence>
<dbReference type="AlphaFoldDB" id="A0A8H6HC18"/>
<evidence type="ECO:0008006" key="4">
    <source>
        <dbReference type="Google" id="ProtNLM"/>
    </source>
</evidence>
<feature type="region of interest" description="Disordered" evidence="1">
    <location>
        <begin position="643"/>
        <end position="676"/>
    </location>
</feature>
<evidence type="ECO:0000313" key="3">
    <source>
        <dbReference type="Proteomes" id="UP000521943"/>
    </source>
</evidence>
<organism evidence="2 3">
    <name type="scientific">Ephemerocybe angulata</name>
    <dbReference type="NCBI Taxonomy" id="980116"/>
    <lineage>
        <taxon>Eukaryota</taxon>
        <taxon>Fungi</taxon>
        <taxon>Dikarya</taxon>
        <taxon>Basidiomycota</taxon>
        <taxon>Agaricomycotina</taxon>
        <taxon>Agaricomycetes</taxon>
        <taxon>Agaricomycetidae</taxon>
        <taxon>Agaricales</taxon>
        <taxon>Agaricineae</taxon>
        <taxon>Psathyrellaceae</taxon>
        <taxon>Ephemerocybe</taxon>
    </lineage>
</organism>
<dbReference type="EMBL" id="JACGCI010000138">
    <property type="protein sequence ID" value="KAF6743695.1"/>
    <property type="molecule type" value="Genomic_DNA"/>
</dbReference>
<keyword evidence="3" id="KW-1185">Reference proteome</keyword>
<proteinExistence type="predicted"/>
<dbReference type="OrthoDB" id="9991317at2759"/>
<accession>A0A8H6HC18</accession>
<reference evidence="2 3" key="1">
    <citation type="submission" date="2020-07" db="EMBL/GenBank/DDBJ databases">
        <title>Comparative genomics of pyrophilous fungi reveals a link between fire events and developmental genes.</title>
        <authorList>
            <consortium name="DOE Joint Genome Institute"/>
            <person name="Steindorff A.S."/>
            <person name="Carver A."/>
            <person name="Calhoun S."/>
            <person name="Stillman K."/>
            <person name="Liu H."/>
            <person name="Lipzen A."/>
            <person name="Pangilinan J."/>
            <person name="Labutti K."/>
            <person name="Bruns T.D."/>
            <person name="Grigoriev I.V."/>
        </authorList>
    </citation>
    <scope>NUCLEOTIDE SEQUENCE [LARGE SCALE GENOMIC DNA]</scope>
    <source>
        <strain evidence="2 3">CBS 144469</strain>
    </source>
</reference>
<comment type="caution">
    <text evidence="2">The sequence shown here is derived from an EMBL/GenBank/DDBJ whole genome shotgun (WGS) entry which is preliminary data.</text>
</comment>
<evidence type="ECO:0000256" key="1">
    <source>
        <dbReference type="SAM" id="MobiDB-lite"/>
    </source>
</evidence>